<dbReference type="PANTHER" id="PTHR45632:SF3">
    <property type="entry name" value="KELCH-LIKE PROTEIN 32"/>
    <property type="match status" value="1"/>
</dbReference>
<evidence type="ECO:0000256" key="2">
    <source>
        <dbReference type="ARBA" id="ARBA00022737"/>
    </source>
</evidence>
<reference evidence="4" key="2">
    <citation type="submission" date="2020-11" db="EMBL/GenBank/DDBJ databases">
        <authorList>
            <person name="McCartney M.A."/>
            <person name="Auch B."/>
            <person name="Kono T."/>
            <person name="Mallez S."/>
            <person name="Becker A."/>
            <person name="Gohl D.M."/>
            <person name="Silverstein K.A.T."/>
            <person name="Koren S."/>
            <person name="Bechman K.B."/>
            <person name="Herman A."/>
            <person name="Abrahante J.E."/>
            <person name="Garbe J."/>
        </authorList>
    </citation>
    <scope>NUCLEOTIDE SEQUENCE</scope>
    <source>
        <strain evidence="4">Duluth1</strain>
        <tissue evidence="4">Whole animal</tissue>
    </source>
</reference>
<protein>
    <submittedName>
        <fullName evidence="4">Uncharacterized protein</fullName>
    </submittedName>
</protein>
<gene>
    <name evidence="4" type="ORF">DPMN_042336</name>
</gene>
<evidence type="ECO:0000313" key="5">
    <source>
        <dbReference type="Proteomes" id="UP000828390"/>
    </source>
</evidence>
<dbReference type="Proteomes" id="UP000828390">
    <property type="component" value="Unassembled WGS sequence"/>
</dbReference>
<evidence type="ECO:0000313" key="4">
    <source>
        <dbReference type="EMBL" id="KAH3735778.1"/>
    </source>
</evidence>
<proteinExistence type="predicted"/>
<keyword evidence="1" id="KW-0880">Kelch repeat</keyword>
<dbReference type="AlphaFoldDB" id="A0A9D4CYD7"/>
<sequence>MDNPDTKRPLAATASIDEESSTEAFKRLKSDYEIAIDEQVAIDMAELKDALDKKDGHVNLIGSEISHNEETDMGTLSSGLACLNSETADANADVDEAIDTQPLDEEEDMENYDMFDEDLCYNSNAESDLKVCEMLRKISEAVLSSLQNDGLDDMDGPSSFVSEDAADYGHEGGNVLSYLQMSVPREVQAAIAQYLSSGSLENVHVSLDTIHYYFHVAINLRLRQLTHHCLAFCFKANQKELLTKFGDCECRRHIKNESAQGYERTQSVVSVHDESSPPQYLVAFTTEPKSKRPGEVYARIIDTDTKKSVFKREVEKIRQSGQGFACCSIEIRESPYLYLSGGRERSTQVLKYDVILGKWNKCAKLLHGRYMHMMVALKGNSKALFVLGGAEVQSIEEFDLRKNKWFERGSLLLHVVSAAYTGHQDNIYIFGGKTPTGPQPAVQCYNSTTRKMSRLADLPCAFNGGSCVVLDHQIFIATNQGHMISFDTQTSVSCLCSQHPVPKRDFTMCAKDNRIYVIGGVICNDDVTSGETHHYRFNPEKDVWVEQDAVFQSFPVLCSCVITYPQKCSVIPFRDDI</sequence>
<keyword evidence="5" id="KW-1185">Reference proteome</keyword>
<keyword evidence="2" id="KW-0677">Repeat</keyword>
<dbReference type="Gene3D" id="2.120.10.80">
    <property type="entry name" value="Kelch-type beta propeller"/>
    <property type="match status" value="1"/>
</dbReference>
<name>A0A9D4CYD7_DREPO</name>
<feature type="region of interest" description="Disordered" evidence="3">
    <location>
        <begin position="1"/>
        <end position="24"/>
    </location>
</feature>
<dbReference type="InterPro" id="IPR015915">
    <property type="entry name" value="Kelch-typ_b-propeller"/>
</dbReference>
<comment type="caution">
    <text evidence="4">The sequence shown here is derived from an EMBL/GenBank/DDBJ whole genome shotgun (WGS) entry which is preliminary data.</text>
</comment>
<dbReference type="SUPFAM" id="SSF117281">
    <property type="entry name" value="Kelch motif"/>
    <property type="match status" value="1"/>
</dbReference>
<evidence type="ECO:0000256" key="1">
    <source>
        <dbReference type="ARBA" id="ARBA00022441"/>
    </source>
</evidence>
<evidence type="ECO:0000256" key="3">
    <source>
        <dbReference type="SAM" id="MobiDB-lite"/>
    </source>
</evidence>
<dbReference type="SMART" id="SM00612">
    <property type="entry name" value="Kelch"/>
    <property type="match status" value="3"/>
</dbReference>
<organism evidence="4 5">
    <name type="scientific">Dreissena polymorpha</name>
    <name type="common">Zebra mussel</name>
    <name type="synonym">Mytilus polymorpha</name>
    <dbReference type="NCBI Taxonomy" id="45954"/>
    <lineage>
        <taxon>Eukaryota</taxon>
        <taxon>Metazoa</taxon>
        <taxon>Spiralia</taxon>
        <taxon>Lophotrochozoa</taxon>
        <taxon>Mollusca</taxon>
        <taxon>Bivalvia</taxon>
        <taxon>Autobranchia</taxon>
        <taxon>Heteroconchia</taxon>
        <taxon>Euheterodonta</taxon>
        <taxon>Imparidentia</taxon>
        <taxon>Neoheterodontei</taxon>
        <taxon>Myida</taxon>
        <taxon>Dreissenoidea</taxon>
        <taxon>Dreissenidae</taxon>
        <taxon>Dreissena</taxon>
    </lineage>
</organism>
<accession>A0A9D4CYD7</accession>
<dbReference type="EMBL" id="JAIWYP010000011">
    <property type="protein sequence ID" value="KAH3735778.1"/>
    <property type="molecule type" value="Genomic_DNA"/>
</dbReference>
<dbReference type="InterPro" id="IPR006652">
    <property type="entry name" value="Kelch_1"/>
</dbReference>
<dbReference type="PANTHER" id="PTHR45632">
    <property type="entry name" value="LD33804P"/>
    <property type="match status" value="1"/>
</dbReference>
<dbReference type="OrthoDB" id="6151218at2759"/>
<reference evidence="4" key="1">
    <citation type="journal article" date="2019" name="bioRxiv">
        <title>The Genome of the Zebra Mussel, Dreissena polymorpha: A Resource for Invasive Species Research.</title>
        <authorList>
            <person name="McCartney M.A."/>
            <person name="Auch B."/>
            <person name="Kono T."/>
            <person name="Mallez S."/>
            <person name="Zhang Y."/>
            <person name="Obille A."/>
            <person name="Becker A."/>
            <person name="Abrahante J.E."/>
            <person name="Garbe J."/>
            <person name="Badalamenti J.P."/>
            <person name="Herman A."/>
            <person name="Mangelson H."/>
            <person name="Liachko I."/>
            <person name="Sullivan S."/>
            <person name="Sone E.D."/>
            <person name="Koren S."/>
            <person name="Silverstein K.A.T."/>
            <person name="Beckman K.B."/>
            <person name="Gohl D.M."/>
        </authorList>
    </citation>
    <scope>NUCLEOTIDE SEQUENCE</scope>
    <source>
        <strain evidence="4">Duluth1</strain>
        <tissue evidence="4">Whole animal</tissue>
    </source>
</reference>